<feature type="region of interest" description="Disordered" evidence="1">
    <location>
        <begin position="276"/>
        <end position="362"/>
    </location>
</feature>
<dbReference type="AlphaFoldDB" id="A0A8H5ESI0"/>
<reference evidence="2 3" key="1">
    <citation type="journal article" date="2020" name="ISME J.">
        <title>Uncovering the hidden diversity of litter-decomposition mechanisms in mushroom-forming fungi.</title>
        <authorList>
            <person name="Floudas D."/>
            <person name="Bentzer J."/>
            <person name="Ahren D."/>
            <person name="Johansson T."/>
            <person name="Persson P."/>
            <person name="Tunlid A."/>
        </authorList>
    </citation>
    <scope>NUCLEOTIDE SEQUENCE [LARGE SCALE GENOMIC DNA]</scope>
    <source>
        <strain evidence="2 3">CBS 175.51</strain>
    </source>
</reference>
<evidence type="ECO:0000256" key="1">
    <source>
        <dbReference type="SAM" id="MobiDB-lite"/>
    </source>
</evidence>
<feature type="region of interest" description="Disordered" evidence="1">
    <location>
        <begin position="68"/>
        <end position="98"/>
    </location>
</feature>
<gene>
    <name evidence="2" type="ORF">D9611_012299</name>
</gene>
<feature type="compositionally biased region" description="Basic and acidic residues" evidence="1">
    <location>
        <begin position="1"/>
        <end position="15"/>
    </location>
</feature>
<protein>
    <submittedName>
        <fullName evidence="2">Uncharacterized protein</fullName>
    </submittedName>
</protein>
<evidence type="ECO:0000313" key="3">
    <source>
        <dbReference type="Proteomes" id="UP000541558"/>
    </source>
</evidence>
<feature type="region of interest" description="Disordered" evidence="1">
    <location>
        <begin position="141"/>
        <end position="188"/>
    </location>
</feature>
<dbReference type="Proteomes" id="UP000541558">
    <property type="component" value="Unassembled WGS sequence"/>
</dbReference>
<feature type="compositionally biased region" description="Polar residues" evidence="1">
    <location>
        <begin position="157"/>
        <end position="166"/>
    </location>
</feature>
<keyword evidence="3" id="KW-1185">Reference proteome</keyword>
<accession>A0A8H5ESI0</accession>
<proteinExistence type="predicted"/>
<organism evidence="2 3">
    <name type="scientific">Ephemerocybe angulata</name>
    <dbReference type="NCBI Taxonomy" id="980116"/>
    <lineage>
        <taxon>Eukaryota</taxon>
        <taxon>Fungi</taxon>
        <taxon>Dikarya</taxon>
        <taxon>Basidiomycota</taxon>
        <taxon>Agaricomycotina</taxon>
        <taxon>Agaricomycetes</taxon>
        <taxon>Agaricomycetidae</taxon>
        <taxon>Agaricales</taxon>
        <taxon>Agaricineae</taxon>
        <taxon>Psathyrellaceae</taxon>
        <taxon>Ephemerocybe</taxon>
    </lineage>
</organism>
<comment type="caution">
    <text evidence="2">The sequence shown here is derived from an EMBL/GenBank/DDBJ whole genome shotgun (WGS) entry which is preliminary data.</text>
</comment>
<name>A0A8H5ESI0_9AGAR</name>
<sequence length="362" mass="40538">MVQRDASAHDSERRSPALASFGCSGSSRAFPRFLSFPPFRASLDPLQPRSLPDSLGPWAARHGFQAQMPPSETADTRHLPLSTPRTRPHARILAPPTSRSNCTGRYIYDNYRDGNTLLHKRGGLKSPGHRFQVRNTTTCAESKLKSSRVPLERDMSSNESATSQVYDASRRKSKPRGEGERWLRGWSPEPRLRIAQQSDCEDAHRTASSSREIPQSFHILASDPRFRFQASLTTRGPFHTTNTTGARKQVSNKLKKRVSQLTSPYPTAAVTGELKKRKEATTIPEPHQLGPPATRTRRSRRPHREAEPRGSSIRMMLPRPTFSPTAPSKPTTPTIREDNERVLARRANPALNTNDSPPPRSH</sequence>
<dbReference type="EMBL" id="JAACJK010000229">
    <property type="protein sequence ID" value="KAF5310453.1"/>
    <property type="molecule type" value="Genomic_DNA"/>
</dbReference>
<feature type="region of interest" description="Disordered" evidence="1">
    <location>
        <begin position="1"/>
        <end position="28"/>
    </location>
</feature>
<evidence type="ECO:0000313" key="2">
    <source>
        <dbReference type="EMBL" id="KAF5310453.1"/>
    </source>
</evidence>
<feature type="compositionally biased region" description="Low complexity" evidence="1">
    <location>
        <begin position="320"/>
        <end position="334"/>
    </location>
</feature>